<evidence type="ECO:0000313" key="9">
    <source>
        <dbReference type="EMBL" id="EDR12050.1"/>
    </source>
</evidence>
<proteinExistence type="inferred from homology"/>
<dbReference type="InParanoid" id="B0D1U7"/>
<evidence type="ECO:0000256" key="2">
    <source>
        <dbReference type="ARBA" id="ARBA00004286"/>
    </source>
</evidence>
<reference evidence="9 10" key="1">
    <citation type="journal article" date="2008" name="Nature">
        <title>The genome of Laccaria bicolor provides insights into mycorrhizal symbiosis.</title>
        <authorList>
            <person name="Martin F."/>
            <person name="Aerts A."/>
            <person name="Ahren D."/>
            <person name="Brun A."/>
            <person name="Danchin E.G.J."/>
            <person name="Duchaussoy F."/>
            <person name="Gibon J."/>
            <person name="Kohler A."/>
            <person name="Lindquist E."/>
            <person name="Pereda V."/>
            <person name="Salamov A."/>
            <person name="Shapiro H.J."/>
            <person name="Wuyts J."/>
            <person name="Blaudez D."/>
            <person name="Buee M."/>
            <person name="Brokstein P."/>
            <person name="Canbaeck B."/>
            <person name="Cohen D."/>
            <person name="Courty P.E."/>
            <person name="Coutinho P.M."/>
            <person name="Delaruelle C."/>
            <person name="Detter J.C."/>
            <person name="Deveau A."/>
            <person name="DiFazio S."/>
            <person name="Duplessis S."/>
            <person name="Fraissinet-Tachet L."/>
            <person name="Lucic E."/>
            <person name="Frey-Klett P."/>
            <person name="Fourrey C."/>
            <person name="Feussner I."/>
            <person name="Gay G."/>
            <person name="Grimwood J."/>
            <person name="Hoegger P.J."/>
            <person name="Jain P."/>
            <person name="Kilaru S."/>
            <person name="Labbe J."/>
            <person name="Lin Y.C."/>
            <person name="Legue V."/>
            <person name="Le Tacon F."/>
            <person name="Marmeisse R."/>
            <person name="Melayah D."/>
            <person name="Montanini B."/>
            <person name="Muratet M."/>
            <person name="Nehls U."/>
            <person name="Niculita-Hirzel H."/>
            <person name="Oudot-Le Secq M.P."/>
            <person name="Peter M."/>
            <person name="Quesneville H."/>
            <person name="Rajashekar B."/>
            <person name="Reich M."/>
            <person name="Rouhier N."/>
            <person name="Schmutz J."/>
            <person name="Yin T."/>
            <person name="Chalot M."/>
            <person name="Henrissat B."/>
            <person name="Kuees U."/>
            <person name="Lucas S."/>
            <person name="Van de Peer Y."/>
            <person name="Podila G.K."/>
            <person name="Polle A."/>
            <person name="Pukkila P.J."/>
            <person name="Richardson P.M."/>
            <person name="Rouze P."/>
            <person name="Sanders I.R."/>
            <person name="Stajich J.E."/>
            <person name="Tunlid A."/>
            <person name="Tuskan G."/>
            <person name="Grigoriev I.V."/>
        </authorList>
    </citation>
    <scope>NUCLEOTIDE SEQUENCE [LARGE SCALE GENOMIC DNA]</scope>
    <source>
        <strain evidence="10">S238N-H82 / ATCC MYA-4686</strain>
    </source>
</reference>
<dbReference type="OrthoDB" id="3919494at2759"/>
<dbReference type="GO" id="GO:0030527">
    <property type="term" value="F:structural constituent of chromatin"/>
    <property type="evidence" value="ECO:0007669"/>
    <property type="project" value="InterPro"/>
</dbReference>
<keyword evidence="5" id="KW-0238">DNA-binding</keyword>
<dbReference type="KEGG" id="lbc:LACBIDRAFT_303947"/>
<comment type="subcellular location">
    <subcellularLocation>
        <location evidence="2">Chromosome</location>
    </subcellularLocation>
    <subcellularLocation>
        <location evidence="1">Nucleus</location>
    </subcellularLocation>
</comment>
<evidence type="ECO:0000256" key="3">
    <source>
        <dbReference type="ARBA" id="ARBA00006564"/>
    </source>
</evidence>
<dbReference type="InterPro" id="IPR009072">
    <property type="entry name" value="Histone-fold"/>
</dbReference>
<evidence type="ECO:0000256" key="7">
    <source>
        <dbReference type="ARBA" id="ARBA00023269"/>
    </source>
</evidence>
<dbReference type="RefSeq" id="XP_001877947.1">
    <property type="nucleotide sequence ID" value="XM_001877912.1"/>
</dbReference>
<name>B0D1U7_LACBS</name>
<evidence type="ECO:0000313" key="10">
    <source>
        <dbReference type="Proteomes" id="UP000001194"/>
    </source>
</evidence>
<dbReference type="GO" id="GO:0000786">
    <property type="term" value="C:nucleosome"/>
    <property type="evidence" value="ECO:0007669"/>
    <property type="project" value="UniProtKB-KW"/>
</dbReference>
<dbReference type="KEGG" id="lbc:LACBIDRAFT_314218"/>
<dbReference type="GeneID" id="6073569"/>
<comment type="similarity">
    <text evidence="3">Belongs to the histone H4 family.</text>
</comment>
<accession>B0D1U7</accession>
<dbReference type="GO" id="GO:0005634">
    <property type="term" value="C:nucleus"/>
    <property type="evidence" value="ECO:0007669"/>
    <property type="project" value="UniProtKB-SubCell"/>
</dbReference>
<dbReference type="RefSeq" id="XP_001891024.1">
    <property type="nucleotide sequence ID" value="XM_001890989.1"/>
</dbReference>
<keyword evidence="4" id="KW-0158">Chromosome</keyword>
<dbReference type="PRINTS" id="PR00623">
    <property type="entry name" value="HISTONEH4"/>
</dbReference>
<dbReference type="EMBL" id="DS547338">
    <property type="protein sequence ID" value="EDQ98323.1"/>
    <property type="molecule type" value="Genomic_DNA"/>
</dbReference>
<gene>
    <name evidence="8" type="ORF">LACBIDRAFT_303947</name>
    <name evidence="9" type="ORF">LACBIDRAFT_314218</name>
</gene>
<dbReference type="Proteomes" id="UP000001194">
    <property type="component" value="Unassembled WGS sequence"/>
</dbReference>
<dbReference type="GO" id="GO:0003677">
    <property type="term" value="F:DNA binding"/>
    <property type="evidence" value="ECO:0007669"/>
    <property type="project" value="UniProtKB-KW"/>
</dbReference>
<dbReference type="AlphaFoldDB" id="B0D1U7"/>
<dbReference type="SUPFAM" id="SSF47113">
    <property type="entry name" value="Histone-fold"/>
    <property type="match status" value="1"/>
</dbReference>
<dbReference type="STRING" id="486041.B0D1U7"/>
<dbReference type="InterPro" id="IPR001951">
    <property type="entry name" value="Histone_H4"/>
</dbReference>
<dbReference type="Gene3D" id="1.10.20.10">
    <property type="entry name" value="Histone, subunit A"/>
    <property type="match status" value="1"/>
</dbReference>
<keyword evidence="10" id="KW-1185">Reference proteome</keyword>
<organism evidence="10">
    <name type="scientific">Laccaria bicolor (strain S238N-H82 / ATCC MYA-4686)</name>
    <name type="common">Bicoloured deceiver</name>
    <name type="synonym">Laccaria laccata var. bicolor</name>
    <dbReference type="NCBI Taxonomy" id="486041"/>
    <lineage>
        <taxon>Eukaryota</taxon>
        <taxon>Fungi</taxon>
        <taxon>Dikarya</taxon>
        <taxon>Basidiomycota</taxon>
        <taxon>Agaricomycotina</taxon>
        <taxon>Agaricomycetes</taxon>
        <taxon>Agaricomycetidae</taxon>
        <taxon>Agaricales</taxon>
        <taxon>Agaricineae</taxon>
        <taxon>Hydnangiaceae</taxon>
        <taxon>Laccaria</taxon>
    </lineage>
</organism>
<dbReference type="GeneID" id="6086682"/>
<protein>
    <submittedName>
        <fullName evidence="9">Predicted protein</fullName>
    </submittedName>
</protein>
<sequence>MWVTSFIMSLTHHSKVIRNSVTYTEHAERKTVTTLDIVYALGRSGRMLTVLEH</sequence>
<evidence type="ECO:0000256" key="5">
    <source>
        <dbReference type="ARBA" id="ARBA00023125"/>
    </source>
</evidence>
<dbReference type="HOGENOM" id="CLU_3069073_0_0_1"/>
<evidence type="ECO:0000256" key="4">
    <source>
        <dbReference type="ARBA" id="ARBA00022454"/>
    </source>
</evidence>
<keyword evidence="7" id="KW-0544">Nucleosome core</keyword>
<evidence type="ECO:0000313" key="8">
    <source>
        <dbReference type="EMBL" id="EDQ98323.1"/>
    </source>
</evidence>
<dbReference type="EMBL" id="DS547095">
    <property type="protein sequence ID" value="EDR12050.1"/>
    <property type="molecule type" value="Genomic_DNA"/>
</dbReference>
<evidence type="ECO:0000256" key="6">
    <source>
        <dbReference type="ARBA" id="ARBA00023242"/>
    </source>
</evidence>
<evidence type="ECO:0000256" key="1">
    <source>
        <dbReference type="ARBA" id="ARBA00004123"/>
    </source>
</evidence>
<dbReference type="GO" id="GO:0046982">
    <property type="term" value="F:protein heterodimerization activity"/>
    <property type="evidence" value="ECO:0007669"/>
    <property type="project" value="InterPro"/>
</dbReference>
<keyword evidence="6" id="KW-0539">Nucleus</keyword>